<name>A0AAD2G358_9STRA</name>
<dbReference type="PROSITE" id="PS51742">
    <property type="entry name" value="PPC"/>
    <property type="match status" value="1"/>
</dbReference>
<dbReference type="EMBL" id="CAKOGP040002080">
    <property type="protein sequence ID" value="CAJ1961099.1"/>
    <property type="molecule type" value="Genomic_DNA"/>
</dbReference>
<dbReference type="AlphaFoldDB" id="A0AAD2G358"/>
<dbReference type="Proteomes" id="UP001295423">
    <property type="component" value="Unassembled WGS sequence"/>
</dbReference>
<sequence>MAQSTPYGAVVAHPIRLKPGEDFVSAIENAASQAMSISSSSSAFVMTAVGSLDKVSLRMANASRSDGGNTLPSNEIRNWNERMEVVSLVGTLSSSGKHLHMSLSDKNGTVVGGHVMSGQVFTTMEIVLGTIKGVVFKREVDEATGYRELVVEKKESIHQT</sequence>
<accession>A0AAD2G358</accession>
<evidence type="ECO:0000313" key="2">
    <source>
        <dbReference type="EMBL" id="CAJ1961099.1"/>
    </source>
</evidence>
<proteinExistence type="predicted"/>
<comment type="caution">
    <text evidence="2">The sequence shown here is derived from an EMBL/GenBank/DDBJ whole genome shotgun (WGS) entry which is preliminary data.</text>
</comment>
<dbReference type="Pfam" id="PF03479">
    <property type="entry name" value="PCC"/>
    <property type="match status" value="1"/>
</dbReference>
<evidence type="ECO:0000259" key="1">
    <source>
        <dbReference type="PROSITE" id="PS51742"/>
    </source>
</evidence>
<dbReference type="SUPFAM" id="SSF117856">
    <property type="entry name" value="AF0104/ALDC/Ptd012-like"/>
    <property type="match status" value="1"/>
</dbReference>
<reference evidence="2" key="1">
    <citation type="submission" date="2023-08" db="EMBL/GenBank/DDBJ databases">
        <authorList>
            <person name="Audoor S."/>
            <person name="Bilcke G."/>
        </authorList>
    </citation>
    <scope>NUCLEOTIDE SEQUENCE</scope>
</reference>
<evidence type="ECO:0000313" key="3">
    <source>
        <dbReference type="Proteomes" id="UP001295423"/>
    </source>
</evidence>
<dbReference type="CDD" id="cd11378">
    <property type="entry name" value="DUF296"/>
    <property type="match status" value="1"/>
</dbReference>
<feature type="domain" description="PPC" evidence="1">
    <location>
        <begin position="7"/>
        <end position="152"/>
    </location>
</feature>
<dbReference type="Gene3D" id="3.30.1330.80">
    <property type="entry name" value="Hypothetical protein, similar to alpha- acetolactate decarboxylase, domain 2"/>
    <property type="match status" value="1"/>
</dbReference>
<dbReference type="PANTHER" id="PTHR34988">
    <property type="entry name" value="PROTEIN, PUTATIVE-RELATED"/>
    <property type="match status" value="1"/>
</dbReference>
<keyword evidence="3" id="KW-1185">Reference proteome</keyword>
<organism evidence="2 3">
    <name type="scientific">Cylindrotheca closterium</name>
    <dbReference type="NCBI Taxonomy" id="2856"/>
    <lineage>
        <taxon>Eukaryota</taxon>
        <taxon>Sar</taxon>
        <taxon>Stramenopiles</taxon>
        <taxon>Ochrophyta</taxon>
        <taxon>Bacillariophyta</taxon>
        <taxon>Bacillariophyceae</taxon>
        <taxon>Bacillariophycidae</taxon>
        <taxon>Bacillariales</taxon>
        <taxon>Bacillariaceae</taxon>
        <taxon>Cylindrotheca</taxon>
    </lineage>
</organism>
<dbReference type="InterPro" id="IPR005175">
    <property type="entry name" value="PPC_dom"/>
</dbReference>
<gene>
    <name evidence="2" type="ORF">CYCCA115_LOCUS19039</name>
</gene>
<protein>
    <recommendedName>
        <fullName evidence="1">PPC domain-containing protein</fullName>
    </recommendedName>
</protein>
<dbReference type="PANTHER" id="PTHR34988:SF1">
    <property type="entry name" value="DNA-BINDING PROTEIN"/>
    <property type="match status" value="1"/>
</dbReference>